<evidence type="ECO:0000313" key="4">
    <source>
        <dbReference type="EMBL" id="THV06922.1"/>
    </source>
</evidence>
<dbReference type="PROSITE" id="PS51011">
    <property type="entry name" value="ARID"/>
    <property type="match status" value="1"/>
</dbReference>
<dbReference type="CDD" id="cd16100">
    <property type="entry name" value="ARID"/>
    <property type="match status" value="1"/>
</dbReference>
<feature type="domain" description="ARID" evidence="3">
    <location>
        <begin position="269"/>
        <end position="369"/>
    </location>
</feature>
<dbReference type="Pfam" id="PF01388">
    <property type="entry name" value="ARID"/>
    <property type="match status" value="1"/>
</dbReference>
<protein>
    <recommendedName>
        <fullName evidence="3">ARID domain-containing protein</fullName>
    </recommendedName>
</protein>
<keyword evidence="1" id="KW-0175">Coiled coil</keyword>
<proteinExistence type="predicted"/>
<evidence type="ECO:0000256" key="2">
    <source>
        <dbReference type="SAM" id="MobiDB-lite"/>
    </source>
</evidence>
<dbReference type="InterPro" id="IPR001606">
    <property type="entry name" value="ARID_dom"/>
</dbReference>
<evidence type="ECO:0000313" key="5">
    <source>
        <dbReference type="Proteomes" id="UP000297245"/>
    </source>
</evidence>
<sequence>MSWFPLLNIPRNFYTGHGFCDICTSQIAQSQKNSPKTCPMCRGKRDNAPHRVFLTPAGTATGERAELLGHALNTLGPDIYAPRLKGLENKMRTVTEELSVDQMTARKLLDVADNMKQQIAPLFIQLQIEQKEASSMKNTINHLVSKCNSAKREGDFLKNQLEQKNRELEGAEELKNRLFGQIEAQRRENEKLKGFIASVATSRSPETLQVGGSNIQQGTLRQATTIPIVNQQRRPRNPDLLKERILKVLFDLRSAHAMRKTPLPPPLLGISSPNYDHSISPFKDIQLGPQLCTICVAGKPINMFALFAAVLARGGGAVLTNNNTWSTLLPSFCLCEHYLAPDGRSMIHVPKLLRHHYNLIFSPIEHLYLRQTKESVGVPAPSQSVSSVPVPTLPGGLFPQSRLPVASSSGSSGPSSQGWPSLKRGPDFGELTEETTRRKRPDWRQ</sequence>
<dbReference type="InterPro" id="IPR036431">
    <property type="entry name" value="ARID_dom_sf"/>
</dbReference>
<feature type="coiled-coil region" evidence="1">
    <location>
        <begin position="147"/>
        <end position="188"/>
    </location>
</feature>
<name>A0A4S8MV24_DENBC</name>
<keyword evidence="5" id="KW-1185">Reference proteome</keyword>
<gene>
    <name evidence="4" type="ORF">K435DRAFT_417179</name>
</gene>
<feature type="region of interest" description="Disordered" evidence="2">
    <location>
        <begin position="399"/>
        <end position="445"/>
    </location>
</feature>
<accession>A0A4S8MV24</accession>
<dbReference type="AlphaFoldDB" id="A0A4S8MV24"/>
<dbReference type="GO" id="GO:0003677">
    <property type="term" value="F:DNA binding"/>
    <property type="evidence" value="ECO:0007669"/>
    <property type="project" value="InterPro"/>
</dbReference>
<feature type="compositionally biased region" description="Low complexity" evidence="2">
    <location>
        <begin position="407"/>
        <end position="421"/>
    </location>
</feature>
<evidence type="ECO:0000256" key="1">
    <source>
        <dbReference type="SAM" id="Coils"/>
    </source>
</evidence>
<evidence type="ECO:0000259" key="3">
    <source>
        <dbReference type="PROSITE" id="PS51011"/>
    </source>
</evidence>
<dbReference type="EMBL" id="ML179040">
    <property type="protein sequence ID" value="THV06922.1"/>
    <property type="molecule type" value="Genomic_DNA"/>
</dbReference>
<dbReference type="Proteomes" id="UP000297245">
    <property type="component" value="Unassembled WGS sequence"/>
</dbReference>
<dbReference type="SUPFAM" id="SSF46774">
    <property type="entry name" value="ARID-like"/>
    <property type="match status" value="1"/>
</dbReference>
<reference evidence="4 5" key="1">
    <citation type="journal article" date="2019" name="Nat. Ecol. Evol.">
        <title>Megaphylogeny resolves global patterns of mushroom evolution.</title>
        <authorList>
            <person name="Varga T."/>
            <person name="Krizsan K."/>
            <person name="Foldi C."/>
            <person name="Dima B."/>
            <person name="Sanchez-Garcia M."/>
            <person name="Sanchez-Ramirez S."/>
            <person name="Szollosi G.J."/>
            <person name="Szarkandi J.G."/>
            <person name="Papp V."/>
            <person name="Albert L."/>
            <person name="Andreopoulos W."/>
            <person name="Angelini C."/>
            <person name="Antonin V."/>
            <person name="Barry K.W."/>
            <person name="Bougher N.L."/>
            <person name="Buchanan P."/>
            <person name="Buyck B."/>
            <person name="Bense V."/>
            <person name="Catcheside P."/>
            <person name="Chovatia M."/>
            <person name="Cooper J."/>
            <person name="Damon W."/>
            <person name="Desjardin D."/>
            <person name="Finy P."/>
            <person name="Geml J."/>
            <person name="Haridas S."/>
            <person name="Hughes K."/>
            <person name="Justo A."/>
            <person name="Karasinski D."/>
            <person name="Kautmanova I."/>
            <person name="Kiss B."/>
            <person name="Kocsube S."/>
            <person name="Kotiranta H."/>
            <person name="LaButti K.M."/>
            <person name="Lechner B.E."/>
            <person name="Liimatainen K."/>
            <person name="Lipzen A."/>
            <person name="Lukacs Z."/>
            <person name="Mihaltcheva S."/>
            <person name="Morgado L.N."/>
            <person name="Niskanen T."/>
            <person name="Noordeloos M.E."/>
            <person name="Ohm R.A."/>
            <person name="Ortiz-Santana B."/>
            <person name="Ovrebo C."/>
            <person name="Racz N."/>
            <person name="Riley R."/>
            <person name="Savchenko A."/>
            <person name="Shiryaev A."/>
            <person name="Soop K."/>
            <person name="Spirin V."/>
            <person name="Szebenyi C."/>
            <person name="Tomsovsky M."/>
            <person name="Tulloss R.E."/>
            <person name="Uehling J."/>
            <person name="Grigoriev I.V."/>
            <person name="Vagvolgyi C."/>
            <person name="Papp T."/>
            <person name="Martin F.M."/>
            <person name="Miettinen O."/>
            <person name="Hibbett D.S."/>
            <person name="Nagy L.G."/>
        </authorList>
    </citation>
    <scope>NUCLEOTIDE SEQUENCE [LARGE SCALE GENOMIC DNA]</scope>
    <source>
        <strain evidence="4 5">CBS 962.96</strain>
    </source>
</reference>
<dbReference type="OrthoDB" id="8062037at2759"/>
<organism evidence="4 5">
    <name type="scientific">Dendrothele bispora (strain CBS 962.96)</name>
    <dbReference type="NCBI Taxonomy" id="1314807"/>
    <lineage>
        <taxon>Eukaryota</taxon>
        <taxon>Fungi</taxon>
        <taxon>Dikarya</taxon>
        <taxon>Basidiomycota</taxon>
        <taxon>Agaricomycotina</taxon>
        <taxon>Agaricomycetes</taxon>
        <taxon>Agaricomycetidae</taxon>
        <taxon>Agaricales</taxon>
        <taxon>Agaricales incertae sedis</taxon>
        <taxon>Dendrothele</taxon>
    </lineage>
</organism>
<dbReference type="Gene3D" id="1.10.150.60">
    <property type="entry name" value="ARID DNA-binding domain"/>
    <property type="match status" value="1"/>
</dbReference>